<evidence type="ECO:0000313" key="13">
    <source>
        <dbReference type="Proteomes" id="UP001165289"/>
    </source>
</evidence>
<dbReference type="PANTHER" id="PTHR10519">
    <property type="entry name" value="GABA-B RECEPTOR"/>
    <property type="match status" value="1"/>
</dbReference>
<comment type="subcellular location">
    <subcellularLocation>
        <location evidence="1">Membrane</location>
        <topology evidence="1">Multi-pass membrane protein</topology>
    </subcellularLocation>
</comment>
<protein>
    <submittedName>
        <fullName evidence="12">GABA-B receptor R2</fullName>
    </submittedName>
</protein>
<keyword evidence="5 9" id="KW-0472">Membrane</keyword>
<keyword evidence="13" id="KW-1185">Reference proteome</keyword>
<evidence type="ECO:0000256" key="6">
    <source>
        <dbReference type="ARBA" id="ARBA00023170"/>
    </source>
</evidence>
<dbReference type="Pfam" id="PF01094">
    <property type="entry name" value="ANF_receptor"/>
    <property type="match status" value="1"/>
</dbReference>
<evidence type="ECO:0000256" key="2">
    <source>
        <dbReference type="ARBA" id="ARBA00022692"/>
    </source>
</evidence>
<dbReference type="PANTHER" id="PTHR10519:SF20">
    <property type="entry name" value="G-PROTEIN COUPLED RECEPTOR 156-RELATED"/>
    <property type="match status" value="1"/>
</dbReference>
<name>A0AAV7KAZ6_9METZ</name>
<keyword evidence="8" id="KW-0807">Transducer</keyword>
<feature type="signal peptide" evidence="10">
    <location>
        <begin position="1"/>
        <end position="26"/>
    </location>
</feature>
<comment type="caution">
    <text evidence="12">The sequence shown here is derived from an EMBL/GenBank/DDBJ whole genome shotgun (WGS) entry which is preliminary data.</text>
</comment>
<dbReference type="InterPro" id="IPR002455">
    <property type="entry name" value="GPCR3_GABA-B"/>
</dbReference>
<feature type="transmembrane region" description="Helical" evidence="9">
    <location>
        <begin position="723"/>
        <end position="748"/>
    </location>
</feature>
<feature type="transmembrane region" description="Helical" evidence="9">
    <location>
        <begin position="760"/>
        <end position="780"/>
    </location>
</feature>
<accession>A0AAV7KAZ6</accession>
<evidence type="ECO:0000256" key="5">
    <source>
        <dbReference type="ARBA" id="ARBA00023136"/>
    </source>
</evidence>
<sequence length="834" mass="94108">MKLKNKNSVMKLQLVLLILHLQLAICKQKLDILGVYPSSGDGWTEPFVEDSAELALRHIKENGTILTDYELVLDWKNTKCDGGIALKNFVDALSKNPDKTYLAVVGGGCAVATSQVAALSYRYGLAQITFASTAPNLGDAEIYKKLVRGVPSDLNAVPARASFIYENNWKRVAIINEQDPIFVSSSHFMETVLDKLNVSYRVEDFAPNGIISLDQQVRTLADNIREYRIIIANMYENSAIKLFCKLYQQKEKYLLPTISTWIFLGWFTDQWNNKGDVLEEVGCSAEEIAHISNGALGFLVVHSEDNFKGETGDQQQTIANRPTAQLYEEYRTLVEGKVGSENFQSESDVHDAYVYDSIWTLALALQNVVDNGTNLTQISQMQILRDSDFFDANSEFANSLYTNMLMQEFNGWTGRVEFSGHERLYDKVQILEFVDGNLEEREELGNIPFSDNSNYTFEEIANISYLPRQPYKFWVRKAARDGIENEQVQVEIITISILVSVCIIIYVTFLIVVIIIGKFQKLKSIKNSSPILTCIILAGNYLLVLAGVFYLSNDRIVEHDYSGYIGNIYREPATTEVCETHVCKLLCMLPVSLLLVASSLIFGGMIGKASVIYLLAVRLRFDLGRKVRLLVRFGWILLFTCIDIIFMIIWSLVSSLVMKSEVLPTGSDTTPFIRVIQCGISTQHNSASNVFIGLLIIYKSVIVLIGLVMAYNLRNVKKNSLRYWGTITWTTYNMTIFTIMVILSFFLIQDYVAKRTVISILVLTTVIITASITGLPPVYYRFRDPHLNKENSKISGVRGGIVQDELMLKKQVSALQKDNSQLKSEIDFLRSETL</sequence>
<dbReference type="Gene3D" id="3.40.50.2300">
    <property type="match status" value="2"/>
</dbReference>
<dbReference type="SUPFAM" id="SSF53822">
    <property type="entry name" value="Periplasmic binding protein-like I"/>
    <property type="match status" value="1"/>
</dbReference>
<proteinExistence type="predicted"/>
<evidence type="ECO:0000313" key="12">
    <source>
        <dbReference type="EMBL" id="KAI6658035.1"/>
    </source>
</evidence>
<keyword evidence="2 9" id="KW-0812">Transmembrane</keyword>
<evidence type="ECO:0000256" key="3">
    <source>
        <dbReference type="ARBA" id="ARBA00022989"/>
    </source>
</evidence>
<evidence type="ECO:0000256" key="9">
    <source>
        <dbReference type="SAM" id="Phobius"/>
    </source>
</evidence>
<evidence type="ECO:0000256" key="1">
    <source>
        <dbReference type="ARBA" id="ARBA00004141"/>
    </source>
</evidence>
<evidence type="ECO:0000256" key="7">
    <source>
        <dbReference type="ARBA" id="ARBA00023180"/>
    </source>
</evidence>
<dbReference type="GO" id="GO:0004965">
    <property type="term" value="F:G protein-coupled GABA receptor activity"/>
    <property type="evidence" value="ECO:0007669"/>
    <property type="project" value="InterPro"/>
</dbReference>
<dbReference type="AlphaFoldDB" id="A0AAV7KAZ6"/>
<dbReference type="Pfam" id="PF00003">
    <property type="entry name" value="7tm_3"/>
    <property type="match status" value="1"/>
</dbReference>
<feature type="transmembrane region" description="Helical" evidence="9">
    <location>
        <begin position="594"/>
        <end position="617"/>
    </location>
</feature>
<keyword evidence="6 12" id="KW-0675">Receptor</keyword>
<feature type="transmembrane region" description="Helical" evidence="9">
    <location>
        <begin position="492"/>
        <end position="517"/>
    </location>
</feature>
<keyword evidence="4" id="KW-0297">G-protein coupled receptor</keyword>
<dbReference type="Proteomes" id="UP001165289">
    <property type="component" value="Unassembled WGS sequence"/>
</dbReference>
<dbReference type="EMBL" id="JAKMXF010000110">
    <property type="protein sequence ID" value="KAI6658035.1"/>
    <property type="molecule type" value="Genomic_DNA"/>
</dbReference>
<keyword evidence="10" id="KW-0732">Signal</keyword>
<dbReference type="PROSITE" id="PS50259">
    <property type="entry name" value="G_PROTEIN_RECEP_F3_4"/>
    <property type="match status" value="1"/>
</dbReference>
<dbReference type="GO" id="GO:0007214">
    <property type="term" value="P:gamma-aminobutyric acid signaling pathway"/>
    <property type="evidence" value="ECO:0007669"/>
    <property type="project" value="TreeGrafter"/>
</dbReference>
<feature type="domain" description="G-protein coupled receptors family 3 profile" evidence="11">
    <location>
        <begin position="587"/>
        <end position="788"/>
    </location>
</feature>
<evidence type="ECO:0000259" key="11">
    <source>
        <dbReference type="PROSITE" id="PS50259"/>
    </source>
</evidence>
<feature type="transmembrane region" description="Helical" evidence="9">
    <location>
        <begin position="690"/>
        <end position="711"/>
    </location>
</feature>
<keyword evidence="7" id="KW-0325">Glycoprotein</keyword>
<evidence type="ECO:0000256" key="4">
    <source>
        <dbReference type="ARBA" id="ARBA00023040"/>
    </source>
</evidence>
<keyword evidence="3 9" id="KW-1133">Transmembrane helix</keyword>
<evidence type="ECO:0000256" key="10">
    <source>
        <dbReference type="SAM" id="SignalP"/>
    </source>
</evidence>
<evidence type="ECO:0000256" key="8">
    <source>
        <dbReference type="ARBA" id="ARBA00023224"/>
    </source>
</evidence>
<reference evidence="12 13" key="1">
    <citation type="journal article" date="2023" name="BMC Biol.">
        <title>The compact genome of the sponge Oopsacas minuta (Hexactinellida) is lacking key metazoan core genes.</title>
        <authorList>
            <person name="Santini S."/>
            <person name="Schenkelaars Q."/>
            <person name="Jourda C."/>
            <person name="Duchesne M."/>
            <person name="Belahbib H."/>
            <person name="Rocher C."/>
            <person name="Selva M."/>
            <person name="Riesgo A."/>
            <person name="Vervoort M."/>
            <person name="Leys S.P."/>
            <person name="Kodjabachian L."/>
            <person name="Le Bivic A."/>
            <person name="Borchiellini C."/>
            <person name="Claverie J.M."/>
            <person name="Renard E."/>
        </authorList>
    </citation>
    <scope>NUCLEOTIDE SEQUENCE [LARGE SCALE GENOMIC DNA]</scope>
    <source>
        <strain evidence="12">SPO-2</strain>
    </source>
</reference>
<organism evidence="12 13">
    <name type="scientific">Oopsacas minuta</name>
    <dbReference type="NCBI Taxonomy" id="111878"/>
    <lineage>
        <taxon>Eukaryota</taxon>
        <taxon>Metazoa</taxon>
        <taxon>Porifera</taxon>
        <taxon>Hexactinellida</taxon>
        <taxon>Hexasterophora</taxon>
        <taxon>Lyssacinosida</taxon>
        <taxon>Leucopsacidae</taxon>
        <taxon>Oopsacas</taxon>
    </lineage>
</organism>
<gene>
    <name evidence="12" type="ORF">LOD99_15749</name>
</gene>
<dbReference type="InterPro" id="IPR001828">
    <property type="entry name" value="ANF_lig-bd_rcpt"/>
</dbReference>
<feature type="transmembrane region" description="Helical" evidence="9">
    <location>
        <begin position="629"/>
        <end position="653"/>
    </location>
</feature>
<dbReference type="GO" id="GO:0038039">
    <property type="term" value="C:G protein-coupled receptor heterodimeric complex"/>
    <property type="evidence" value="ECO:0007669"/>
    <property type="project" value="TreeGrafter"/>
</dbReference>
<feature type="transmembrane region" description="Helical" evidence="9">
    <location>
        <begin position="529"/>
        <end position="551"/>
    </location>
</feature>
<dbReference type="InterPro" id="IPR028082">
    <property type="entry name" value="Peripla_BP_I"/>
</dbReference>
<feature type="chain" id="PRO_5043899752" evidence="10">
    <location>
        <begin position="27"/>
        <end position="834"/>
    </location>
</feature>
<dbReference type="InterPro" id="IPR017978">
    <property type="entry name" value="GPCR_3_C"/>
</dbReference>